<keyword evidence="3 11" id="KW-0813">Transport</keyword>
<feature type="region of interest" description="Disordered" evidence="12">
    <location>
        <begin position="177"/>
        <end position="212"/>
    </location>
</feature>
<evidence type="ECO:0000313" key="15">
    <source>
        <dbReference type="EMBL" id="KAF2668330.1"/>
    </source>
</evidence>
<evidence type="ECO:0000256" key="9">
    <source>
        <dbReference type="ARBA" id="ARBA00023054"/>
    </source>
</evidence>
<feature type="compositionally biased region" description="Polar residues" evidence="12">
    <location>
        <begin position="179"/>
        <end position="189"/>
    </location>
</feature>
<proteinExistence type="inferred from homology"/>
<comment type="similarity">
    <text evidence="2 11">Belongs to the BCAP29/BCAP31 family.</text>
</comment>
<name>A0A6A6U8N0_9PEZI</name>
<reference evidence="15" key="1">
    <citation type="journal article" date="2020" name="Stud. Mycol.">
        <title>101 Dothideomycetes genomes: a test case for predicting lifestyles and emergence of pathogens.</title>
        <authorList>
            <person name="Haridas S."/>
            <person name="Albert R."/>
            <person name="Binder M."/>
            <person name="Bloem J."/>
            <person name="Labutti K."/>
            <person name="Salamov A."/>
            <person name="Andreopoulos B."/>
            <person name="Baker S."/>
            <person name="Barry K."/>
            <person name="Bills G."/>
            <person name="Bluhm B."/>
            <person name="Cannon C."/>
            <person name="Castanera R."/>
            <person name="Culley D."/>
            <person name="Daum C."/>
            <person name="Ezra D."/>
            <person name="Gonzalez J."/>
            <person name="Henrissat B."/>
            <person name="Kuo A."/>
            <person name="Liang C."/>
            <person name="Lipzen A."/>
            <person name="Lutzoni F."/>
            <person name="Magnuson J."/>
            <person name="Mondo S."/>
            <person name="Nolan M."/>
            <person name="Ohm R."/>
            <person name="Pangilinan J."/>
            <person name="Park H.-J."/>
            <person name="Ramirez L."/>
            <person name="Alfaro M."/>
            <person name="Sun H."/>
            <person name="Tritt A."/>
            <person name="Yoshinaga Y."/>
            <person name="Zwiers L.-H."/>
            <person name="Turgeon B."/>
            <person name="Goodwin S."/>
            <person name="Spatafora J."/>
            <person name="Crous P."/>
            <person name="Grigoriev I."/>
        </authorList>
    </citation>
    <scope>NUCLEOTIDE SEQUENCE</scope>
    <source>
        <strain evidence="15">CBS 115976</strain>
    </source>
</reference>
<feature type="region of interest" description="Disordered" evidence="12">
    <location>
        <begin position="145"/>
        <end position="164"/>
    </location>
</feature>
<dbReference type="GO" id="GO:0006886">
    <property type="term" value="P:intracellular protein transport"/>
    <property type="evidence" value="ECO:0007669"/>
    <property type="project" value="UniProtKB-UniRule"/>
</dbReference>
<dbReference type="GO" id="GO:0005789">
    <property type="term" value="C:endoplasmic reticulum membrane"/>
    <property type="evidence" value="ECO:0007669"/>
    <property type="project" value="UniProtKB-SubCell"/>
</dbReference>
<evidence type="ECO:0000256" key="10">
    <source>
        <dbReference type="ARBA" id="ARBA00023136"/>
    </source>
</evidence>
<feature type="compositionally biased region" description="Basic and acidic residues" evidence="12">
    <location>
        <begin position="190"/>
        <end position="212"/>
    </location>
</feature>
<evidence type="ECO:0000256" key="11">
    <source>
        <dbReference type="RuleBase" id="RU367026"/>
    </source>
</evidence>
<comment type="function">
    <text evidence="11">May play a role in anterograde transport of membrane proteins from the endoplasmic reticulum to the Golgi.</text>
</comment>
<dbReference type="PANTHER" id="PTHR12701:SF20">
    <property type="entry name" value="ENDOPLASMIC RETICULUM TRANSMEMBRANE PROTEIN"/>
    <property type="match status" value="1"/>
</dbReference>
<dbReference type="Gene3D" id="1.20.5.110">
    <property type="match status" value="1"/>
</dbReference>
<keyword evidence="4 11" id="KW-0812">Transmembrane</keyword>
<keyword evidence="8 11" id="KW-1133">Transmembrane helix</keyword>
<dbReference type="Proteomes" id="UP000799302">
    <property type="component" value="Unassembled WGS sequence"/>
</dbReference>
<feature type="domain" description="Bap31/Bap29 cytoplasmic coiled-coil" evidence="14">
    <location>
        <begin position="164"/>
        <end position="210"/>
    </location>
</feature>
<evidence type="ECO:0000259" key="14">
    <source>
        <dbReference type="Pfam" id="PF18035"/>
    </source>
</evidence>
<dbReference type="InterPro" id="IPR041672">
    <property type="entry name" value="Bap31/Bap29_C"/>
</dbReference>
<evidence type="ECO:0000256" key="2">
    <source>
        <dbReference type="ARBA" id="ARBA00007956"/>
    </source>
</evidence>
<evidence type="ECO:0000256" key="6">
    <source>
        <dbReference type="ARBA" id="ARBA00022892"/>
    </source>
</evidence>
<dbReference type="OrthoDB" id="435607at2759"/>
<keyword evidence="6 11" id="KW-0931">ER-Golgi transport</keyword>
<evidence type="ECO:0000256" key="3">
    <source>
        <dbReference type="ARBA" id="ARBA00022448"/>
    </source>
</evidence>
<dbReference type="InterPro" id="IPR040463">
    <property type="entry name" value="BAP29/BAP31_N"/>
</dbReference>
<keyword evidence="9" id="KW-0175">Coiled coil</keyword>
<dbReference type="PANTHER" id="PTHR12701">
    <property type="entry name" value="BCR-ASSOCIATED PROTEIN, BAP"/>
    <property type="match status" value="1"/>
</dbReference>
<keyword evidence="7 11" id="KW-0653">Protein transport</keyword>
<evidence type="ECO:0000313" key="16">
    <source>
        <dbReference type="Proteomes" id="UP000799302"/>
    </source>
</evidence>
<dbReference type="EMBL" id="MU004236">
    <property type="protein sequence ID" value="KAF2668330.1"/>
    <property type="molecule type" value="Genomic_DNA"/>
</dbReference>
<keyword evidence="5 11" id="KW-0256">Endoplasmic reticulum</keyword>
<dbReference type="AlphaFoldDB" id="A0A6A6U8N0"/>
<evidence type="ECO:0000256" key="12">
    <source>
        <dbReference type="SAM" id="MobiDB-lite"/>
    </source>
</evidence>
<feature type="transmembrane region" description="Helical" evidence="11">
    <location>
        <begin position="49"/>
        <end position="70"/>
    </location>
</feature>
<evidence type="ECO:0000256" key="4">
    <source>
        <dbReference type="ARBA" id="ARBA00022692"/>
    </source>
</evidence>
<dbReference type="InterPro" id="IPR008417">
    <property type="entry name" value="BAP29/BAP31"/>
</dbReference>
<dbReference type="Pfam" id="PF05529">
    <property type="entry name" value="Bap31"/>
    <property type="match status" value="1"/>
</dbReference>
<feature type="transmembrane region" description="Helical" evidence="11">
    <location>
        <begin position="6"/>
        <end position="28"/>
    </location>
</feature>
<keyword evidence="16" id="KW-1185">Reference proteome</keyword>
<evidence type="ECO:0000256" key="5">
    <source>
        <dbReference type="ARBA" id="ARBA00022824"/>
    </source>
</evidence>
<dbReference type="GO" id="GO:0006888">
    <property type="term" value="P:endoplasmic reticulum to Golgi vesicle-mediated transport"/>
    <property type="evidence" value="ECO:0007669"/>
    <property type="project" value="UniProtKB-UniRule"/>
</dbReference>
<sequence>MTLYYTLVFFLLMAEMAVFLTLVLPMPFAVRRRLFVFLSENPIIAKIQYGLKITFIFILILFVDSVNRVYRVQLEVSNANNDGRGSAAETLGGGVRAEVQARKFYAQRNMYLCGFTLFLSLILNRTYVMILDTLRLEEEVKRMKGDSAAGGKTGKQLASAGEPGEIARLKKELQAARSDLSSMKSQSEGLQREYNRLGDEKSPVDGVVKKDR</sequence>
<feature type="domain" description="BAP29/BAP31 transmembrane" evidence="13">
    <location>
        <begin position="1"/>
        <end position="142"/>
    </location>
</feature>
<feature type="transmembrane region" description="Helical" evidence="11">
    <location>
        <begin position="109"/>
        <end position="134"/>
    </location>
</feature>
<protein>
    <recommendedName>
        <fullName evidence="11">Endoplasmic reticulum transmembrane protein</fullName>
    </recommendedName>
</protein>
<evidence type="ECO:0000256" key="7">
    <source>
        <dbReference type="ARBA" id="ARBA00022927"/>
    </source>
</evidence>
<dbReference type="GO" id="GO:0070973">
    <property type="term" value="P:protein localization to endoplasmic reticulum exit site"/>
    <property type="evidence" value="ECO:0007669"/>
    <property type="project" value="UniProtKB-UniRule"/>
</dbReference>
<keyword evidence="10 11" id="KW-0472">Membrane</keyword>
<evidence type="ECO:0000256" key="1">
    <source>
        <dbReference type="ARBA" id="ARBA00004477"/>
    </source>
</evidence>
<evidence type="ECO:0000259" key="13">
    <source>
        <dbReference type="Pfam" id="PF05529"/>
    </source>
</evidence>
<accession>A0A6A6U8N0</accession>
<dbReference type="Pfam" id="PF18035">
    <property type="entry name" value="Bap31_Bap29_C"/>
    <property type="match status" value="1"/>
</dbReference>
<comment type="subcellular location">
    <subcellularLocation>
        <location evidence="1 11">Endoplasmic reticulum membrane</location>
        <topology evidence="1 11">Multi-pass membrane protein</topology>
    </subcellularLocation>
</comment>
<gene>
    <name evidence="15" type="ORF">BT63DRAFT_455968</name>
</gene>
<evidence type="ECO:0000256" key="8">
    <source>
        <dbReference type="ARBA" id="ARBA00022989"/>
    </source>
</evidence>
<organism evidence="15 16">
    <name type="scientific">Microthyrium microscopicum</name>
    <dbReference type="NCBI Taxonomy" id="703497"/>
    <lineage>
        <taxon>Eukaryota</taxon>
        <taxon>Fungi</taxon>
        <taxon>Dikarya</taxon>
        <taxon>Ascomycota</taxon>
        <taxon>Pezizomycotina</taxon>
        <taxon>Dothideomycetes</taxon>
        <taxon>Dothideomycetes incertae sedis</taxon>
        <taxon>Microthyriales</taxon>
        <taxon>Microthyriaceae</taxon>
        <taxon>Microthyrium</taxon>
    </lineage>
</organism>